<proteinExistence type="predicted"/>
<accession>A0ACA8DWD1</accession>
<protein>
    <submittedName>
        <fullName evidence="1">Uncharacterized protein</fullName>
    </submittedName>
</protein>
<dbReference type="EMBL" id="CP011011">
    <property type="protein sequence ID" value="ATC82487.1"/>
    <property type="molecule type" value="Genomic_DNA"/>
</dbReference>
<dbReference type="Proteomes" id="UP000217277">
    <property type="component" value="Chromosome I"/>
</dbReference>
<evidence type="ECO:0000313" key="1">
    <source>
        <dbReference type="EMBL" id="ATC82487.1"/>
    </source>
</evidence>
<sequence>MKTQKPVCQICGSFRELTLHLHELGKFCELLSNEKAVFKSVKKEIVECGVAKTQSIAKWLRLASQLESVDMNTFRYEEAHFYCEPVADELNSNANHDSSLATQITRFLFISNALEEAYRLSSQVYEQQFFKLKKTSKNIERKRSYSTQSAWLLDEVFVSRELPEYYSHKVDGLTEVSKIYKDIFKVNFDIDLEKDNHKSIGFSLVRNIRNHIAHAVFPIIDNPEFTWEFDDPRTKRLVLTLLSRASRLAAMNIQIIIGFVCDEFNSDDYIYLSEDLDVGDIFLETCTLRYANNLHIEQGFGLNESSQWAWRSSALEG</sequence>
<keyword evidence="2" id="KW-1185">Reference proteome</keyword>
<reference evidence="1" key="1">
    <citation type="submission" date="2015-03" db="EMBL/GenBank/DDBJ databases">
        <authorList>
            <person name="Xie B.-B."/>
            <person name="Rong J.-C."/>
            <person name="Qin Q.-L."/>
            <person name="Zhang Y.-Z."/>
        </authorList>
    </citation>
    <scope>NUCLEOTIDE SEQUENCE</scope>
    <source>
        <strain evidence="1">DSM 14585</strain>
    </source>
</reference>
<organism evidence="1 2">
    <name type="scientific">Pseudoalteromonas agarivorans DSM 14585</name>
    <dbReference type="NCBI Taxonomy" id="1312369"/>
    <lineage>
        <taxon>Bacteria</taxon>
        <taxon>Pseudomonadati</taxon>
        <taxon>Pseudomonadota</taxon>
        <taxon>Gammaproteobacteria</taxon>
        <taxon>Alteromonadales</taxon>
        <taxon>Pseudoalteromonadaceae</taxon>
        <taxon>Pseudoalteromonas</taxon>
    </lineage>
</organism>
<gene>
    <name evidence="1" type="ORF">PAGA_a2174</name>
</gene>
<evidence type="ECO:0000313" key="2">
    <source>
        <dbReference type="Proteomes" id="UP000217277"/>
    </source>
</evidence>
<name>A0ACA8DWD1_9GAMM</name>